<dbReference type="SMART" id="SM00408">
    <property type="entry name" value="IGc2"/>
    <property type="match status" value="2"/>
</dbReference>
<comment type="caution">
    <text evidence="23">The sequence shown here is derived from an EMBL/GenBank/DDBJ whole genome shotgun (WGS) entry which is preliminary data.</text>
</comment>
<dbReference type="Pfam" id="PF13927">
    <property type="entry name" value="Ig_3"/>
    <property type="match status" value="1"/>
</dbReference>
<keyword evidence="5" id="KW-0796">Tight junction</keyword>
<proteinExistence type="inferred from homology"/>
<evidence type="ECO:0000313" key="24">
    <source>
        <dbReference type="Proteomes" id="UP000677803"/>
    </source>
</evidence>
<dbReference type="GO" id="GO:0090557">
    <property type="term" value="P:establishment of endothelial intestinal barrier"/>
    <property type="evidence" value="ECO:0007669"/>
    <property type="project" value="TreeGrafter"/>
</dbReference>
<keyword evidence="13 20" id="KW-0472">Membrane</keyword>
<evidence type="ECO:0000256" key="12">
    <source>
        <dbReference type="ARBA" id="ARBA00022989"/>
    </source>
</evidence>
<dbReference type="Gene3D" id="2.60.40.10">
    <property type="entry name" value="Immunoglobulins"/>
    <property type="match status" value="2"/>
</dbReference>
<dbReference type="GO" id="GO:0007155">
    <property type="term" value="P:cell adhesion"/>
    <property type="evidence" value="ECO:0007669"/>
    <property type="project" value="InterPro"/>
</dbReference>
<evidence type="ECO:0000256" key="17">
    <source>
        <dbReference type="ARBA" id="ARBA00030590"/>
    </source>
</evidence>
<accession>A0A8S4ARQ9</accession>
<evidence type="ECO:0000256" key="20">
    <source>
        <dbReference type="SAM" id="Phobius"/>
    </source>
</evidence>
<dbReference type="InterPro" id="IPR007110">
    <property type="entry name" value="Ig-like_dom"/>
</dbReference>
<dbReference type="Proteomes" id="UP000677803">
    <property type="component" value="Unassembled WGS sequence"/>
</dbReference>
<protein>
    <recommendedName>
        <fullName evidence="4">Junctional adhesion molecule A</fullName>
    </recommendedName>
    <alternativeName>
        <fullName evidence="17">Junctional adhesion molecule 1</fullName>
    </alternativeName>
</protein>
<feature type="domain" description="Ig-like" evidence="22">
    <location>
        <begin position="126"/>
        <end position="222"/>
    </location>
</feature>
<dbReference type="PANTHER" id="PTHR45113">
    <property type="entry name" value="JUNCTIONAL ADHESION MOLECULE A"/>
    <property type="match status" value="1"/>
</dbReference>
<keyword evidence="14" id="KW-1015">Disulfide bond</keyword>
<evidence type="ECO:0000256" key="9">
    <source>
        <dbReference type="ARBA" id="ARBA00022729"/>
    </source>
</evidence>
<reference evidence="23" key="1">
    <citation type="submission" date="2021-05" db="EMBL/GenBank/DDBJ databases">
        <authorList>
            <person name="Tigano A."/>
        </authorList>
    </citation>
    <scope>NUCLEOTIDE SEQUENCE</scope>
</reference>
<comment type="similarity">
    <text evidence="3">Belongs to the immunoglobulin superfamily.</text>
</comment>
<dbReference type="PROSITE" id="PS50835">
    <property type="entry name" value="IG_LIKE"/>
    <property type="match status" value="2"/>
</dbReference>
<evidence type="ECO:0000256" key="6">
    <source>
        <dbReference type="ARBA" id="ARBA00022475"/>
    </source>
</evidence>
<feature type="chain" id="PRO_5035949909" description="Junctional adhesion molecule A" evidence="21">
    <location>
        <begin position="20"/>
        <end position="295"/>
    </location>
</feature>
<feature type="transmembrane region" description="Helical" evidence="20">
    <location>
        <begin position="232"/>
        <end position="254"/>
    </location>
</feature>
<dbReference type="InterPro" id="IPR013106">
    <property type="entry name" value="Ig_V-set"/>
</dbReference>
<dbReference type="InterPro" id="IPR042456">
    <property type="entry name" value="F11R"/>
</dbReference>
<keyword evidence="6" id="KW-1003">Cell membrane</keyword>
<name>A0A8S4ARQ9_9TELE</name>
<evidence type="ECO:0000313" key="23">
    <source>
        <dbReference type="EMBL" id="CAG5874958.1"/>
    </source>
</evidence>
<comment type="subunit">
    <text evidence="18">Interacts with the ninth PDZ domain of MPDZ. Interacts with the first PDZ domain of PARD3. The association between PARD3 and PARD6B probably disrupts this interaction. Interacts with ITGAL (via I-domain). Interacts with CD151.</text>
</comment>
<dbReference type="GO" id="GO:0050892">
    <property type="term" value="P:intestinal absorption"/>
    <property type="evidence" value="ECO:0007669"/>
    <property type="project" value="TreeGrafter"/>
</dbReference>
<evidence type="ECO:0000256" key="5">
    <source>
        <dbReference type="ARBA" id="ARBA00022427"/>
    </source>
</evidence>
<keyword evidence="16" id="KW-0393">Immunoglobulin domain</keyword>
<dbReference type="SMART" id="SM00409">
    <property type="entry name" value="IG"/>
    <property type="match status" value="2"/>
</dbReference>
<dbReference type="EMBL" id="CAJRST010004446">
    <property type="protein sequence ID" value="CAG5874958.1"/>
    <property type="molecule type" value="Genomic_DNA"/>
</dbReference>
<feature type="domain" description="Ig-like" evidence="22">
    <location>
        <begin position="18"/>
        <end position="121"/>
    </location>
</feature>
<comment type="subcellular location">
    <subcellularLocation>
        <location evidence="2">Cell junction</location>
        <location evidence="2">Tight junction</location>
    </subcellularLocation>
    <subcellularLocation>
        <location evidence="1">Cell membrane</location>
        <topology evidence="1">Single-pass type I membrane protein</topology>
    </subcellularLocation>
</comment>
<dbReference type="GO" id="GO:0090559">
    <property type="term" value="P:regulation of membrane permeability"/>
    <property type="evidence" value="ECO:0007669"/>
    <property type="project" value="TreeGrafter"/>
</dbReference>
<evidence type="ECO:0000256" key="3">
    <source>
        <dbReference type="ARBA" id="ARBA00008637"/>
    </source>
</evidence>
<keyword evidence="12 20" id="KW-1133">Transmembrane helix</keyword>
<dbReference type="InterPro" id="IPR003598">
    <property type="entry name" value="Ig_sub2"/>
</dbReference>
<evidence type="ECO:0000256" key="21">
    <source>
        <dbReference type="SAM" id="SignalP"/>
    </source>
</evidence>
<keyword evidence="10" id="KW-0677">Repeat</keyword>
<evidence type="ECO:0000259" key="22">
    <source>
        <dbReference type="PROSITE" id="PS50835"/>
    </source>
</evidence>
<organism evidence="23 24">
    <name type="scientific">Menidia menidia</name>
    <name type="common">Atlantic silverside</name>
    <dbReference type="NCBI Taxonomy" id="238744"/>
    <lineage>
        <taxon>Eukaryota</taxon>
        <taxon>Metazoa</taxon>
        <taxon>Chordata</taxon>
        <taxon>Craniata</taxon>
        <taxon>Vertebrata</taxon>
        <taxon>Euteleostomi</taxon>
        <taxon>Actinopterygii</taxon>
        <taxon>Neopterygii</taxon>
        <taxon>Teleostei</taxon>
        <taxon>Neoteleostei</taxon>
        <taxon>Acanthomorphata</taxon>
        <taxon>Ovalentaria</taxon>
        <taxon>Atherinomorphae</taxon>
        <taxon>Atheriniformes</taxon>
        <taxon>Atherinopsidae</taxon>
        <taxon>Menidiinae</taxon>
        <taxon>Menidia</taxon>
    </lineage>
</organism>
<evidence type="ECO:0000256" key="4">
    <source>
        <dbReference type="ARBA" id="ARBA00016608"/>
    </source>
</evidence>
<evidence type="ECO:0000256" key="1">
    <source>
        <dbReference type="ARBA" id="ARBA00004251"/>
    </source>
</evidence>
<dbReference type="InterPro" id="IPR036179">
    <property type="entry name" value="Ig-like_dom_sf"/>
</dbReference>
<dbReference type="OrthoDB" id="10031887at2759"/>
<dbReference type="InterPro" id="IPR003599">
    <property type="entry name" value="Ig_sub"/>
</dbReference>
<evidence type="ECO:0000256" key="11">
    <source>
        <dbReference type="ARBA" id="ARBA00022949"/>
    </source>
</evidence>
<evidence type="ECO:0000256" key="10">
    <source>
        <dbReference type="ARBA" id="ARBA00022737"/>
    </source>
</evidence>
<keyword evidence="24" id="KW-1185">Reference proteome</keyword>
<dbReference type="FunFam" id="2.60.40.10:FF:000342">
    <property type="entry name" value="Junctional adhesion molecule A"/>
    <property type="match status" value="1"/>
</dbReference>
<evidence type="ECO:0000256" key="7">
    <source>
        <dbReference type="ARBA" id="ARBA00022553"/>
    </source>
</evidence>
<dbReference type="PANTHER" id="PTHR45113:SF1">
    <property type="entry name" value="JUNCTIONAL ADHESION MOLECULE A"/>
    <property type="match status" value="1"/>
</dbReference>
<gene>
    <name evidence="23" type="ORF">MMEN_LOCUS5278</name>
</gene>
<dbReference type="AlphaFoldDB" id="A0A8S4ARQ9"/>
<dbReference type="SUPFAM" id="SSF48726">
    <property type="entry name" value="Immunoglobulin"/>
    <property type="match status" value="2"/>
</dbReference>
<evidence type="ECO:0000256" key="15">
    <source>
        <dbReference type="ARBA" id="ARBA00023180"/>
    </source>
</evidence>
<keyword evidence="11" id="KW-0965">Cell junction</keyword>
<dbReference type="InterPro" id="IPR013783">
    <property type="entry name" value="Ig-like_fold"/>
</dbReference>
<feature type="region of interest" description="Disordered" evidence="19">
    <location>
        <begin position="264"/>
        <end position="295"/>
    </location>
</feature>
<evidence type="ECO:0000256" key="8">
    <source>
        <dbReference type="ARBA" id="ARBA00022692"/>
    </source>
</evidence>
<keyword evidence="9 21" id="KW-0732">Signal</keyword>
<keyword evidence="15" id="KW-0325">Glycoprotein</keyword>
<evidence type="ECO:0000256" key="19">
    <source>
        <dbReference type="SAM" id="MobiDB-lite"/>
    </source>
</evidence>
<feature type="signal peptide" evidence="21">
    <location>
        <begin position="1"/>
        <end position="19"/>
    </location>
</feature>
<evidence type="ECO:0000256" key="2">
    <source>
        <dbReference type="ARBA" id="ARBA00004435"/>
    </source>
</evidence>
<sequence>MRGFVSALLFFSAATGVSSFTVNTNTPNLRIKENAGVDMSCSYSADFGSDARLEWKFKDKKHSQILVVFDGQLTEAYKSRATLYGGSNLRFTKVTREDTGEYTCEVSSSKSQFAEATVQLTVLVPPSVPLCKIPHSVTTGKSTMLTCFDGDASPPPVYKWYKDGTLLPDDPSKMPQFKNATYKLDPKTGNLEFKSANTMDTGEYYCEAVNDAGPSQRCKAVRMEIRNVNTGGIVAGVIIALLLVALLIFGVWYAKKKGYLPRNKPRSTAVYQPPSSYAGDEEDDGDFKQKSSFVV</sequence>
<dbReference type="GO" id="GO:0005923">
    <property type="term" value="C:bicellular tight junction"/>
    <property type="evidence" value="ECO:0007669"/>
    <property type="project" value="UniProtKB-SubCell"/>
</dbReference>
<evidence type="ECO:0000256" key="16">
    <source>
        <dbReference type="ARBA" id="ARBA00023319"/>
    </source>
</evidence>
<evidence type="ECO:0000256" key="18">
    <source>
        <dbReference type="ARBA" id="ARBA00046718"/>
    </source>
</evidence>
<dbReference type="GO" id="GO:0005886">
    <property type="term" value="C:plasma membrane"/>
    <property type="evidence" value="ECO:0007669"/>
    <property type="project" value="UniProtKB-SubCell"/>
</dbReference>
<evidence type="ECO:0000256" key="13">
    <source>
        <dbReference type="ARBA" id="ARBA00023136"/>
    </source>
</evidence>
<evidence type="ECO:0000256" key="14">
    <source>
        <dbReference type="ARBA" id="ARBA00023157"/>
    </source>
</evidence>
<keyword evidence="7" id="KW-0597">Phosphoprotein</keyword>
<dbReference type="Pfam" id="PF07686">
    <property type="entry name" value="V-set"/>
    <property type="match status" value="1"/>
</dbReference>
<keyword evidence="8 20" id="KW-0812">Transmembrane</keyword>